<evidence type="ECO:0000256" key="2">
    <source>
        <dbReference type="SAM" id="MobiDB-lite"/>
    </source>
</evidence>
<keyword evidence="5" id="KW-1185">Reference proteome</keyword>
<accession>A0A9P1C016</accession>
<proteinExistence type="predicted"/>
<protein>
    <submittedName>
        <fullName evidence="3">Uncharacterized protein</fullName>
    </submittedName>
</protein>
<comment type="caution">
    <text evidence="3">The sequence shown here is derived from an EMBL/GenBank/DDBJ whole genome shotgun (WGS) entry which is preliminary data.</text>
</comment>
<dbReference type="EMBL" id="CAMXCT030000699">
    <property type="protein sequence ID" value="CAL4769584.1"/>
    <property type="molecule type" value="Genomic_DNA"/>
</dbReference>
<keyword evidence="1" id="KW-0175">Coiled coil</keyword>
<organism evidence="3">
    <name type="scientific">Cladocopium goreaui</name>
    <dbReference type="NCBI Taxonomy" id="2562237"/>
    <lineage>
        <taxon>Eukaryota</taxon>
        <taxon>Sar</taxon>
        <taxon>Alveolata</taxon>
        <taxon>Dinophyceae</taxon>
        <taxon>Suessiales</taxon>
        <taxon>Symbiodiniaceae</taxon>
        <taxon>Cladocopium</taxon>
    </lineage>
</organism>
<evidence type="ECO:0000256" key="1">
    <source>
        <dbReference type="SAM" id="Coils"/>
    </source>
</evidence>
<feature type="compositionally biased region" description="Basic residues" evidence="2">
    <location>
        <begin position="589"/>
        <end position="607"/>
    </location>
</feature>
<feature type="coiled-coil region" evidence="1">
    <location>
        <begin position="628"/>
        <end position="655"/>
    </location>
</feature>
<evidence type="ECO:0000313" key="4">
    <source>
        <dbReference type="EMBL" id="CAL1135647.1"/>
    </source>
</evidence>
<reference evidence="3" key="1">
    <citation type="submission" date="2022-10" db="EMBL/GenBank/DDBJ databases">
        <authorList>
            <person name="Chen Y."/>
            <person name="Dougan E. K."/>
            <person name="Chan C."/>
            <person name="Rhodes N."/>
            <person name="Thang M."/>
        </authorList>
    </citation>
    <scope>NUCLEOTIDE SEQUENCE</scope>
</reference>
<evidence type="ECO:0000313" key="5">
    <source>
        <dbReference type="Proteomes" id="UP001152797"/>
    </source>
</evidence>
<feature type="coiled-coil region" evidence="1">
    <location>
        <begin position="691"/>
        <end position="718"/>
    </location>
</feature>
<feature type="compositionally biased region" description="Basic and acidic residues" evidence="2">
    <location>
        <begin position="165"/>
        <end position="175"/>
    </location>
</feature>
<feature type="region of interest" description="Disordered" evidence="2">
    <location>
        <begin position="153"/>
        <end position="251"/>
    </location>
</feature>
<evidence type="ECO:0000313" key="3">
    <source>
        <dbReference type="EMBL" id="CAI3982272.1"/>
    </source>
</evidence>
<sequence>MSSSKGGARHFSKPFIESGLLLKVLLKHEALIKNFKVYELLSRNSAVDPSSMVHALEFVCDILELEPQCEIHPAPLRNGLLSMLQSKPSVNNTEHNGAVWVHMRAERINVLLFHVRRLARTGINSACAAALTSLELTRLQDTLKKVALKPLEKGDTAEEEQPLQKGEDKEGQGNEKKRKLKVQPSDVSLDSRGFPSMLKSPEQSKMKAGPSRILSKRVGQTLVKGEVAKKDQKKKPAAASSKAKAKPKAKACLKKPSAKLKGNHAALEGDGPWLTLQKVNGSKPERAYVLGSKVKGVKPKLIIEVTKTMSKRYSFVLDKIIDSLKKENLCKEDARPTLVWQKKELGKIKEEEPSSSTGPGPAPLKKGEKLGTVMVDFHNTLEVHDDIPEENQEAIWSLLKKGYDVVVCSFAGRQRALEVNDTMVAQDFYQHLKKCFCISSRCGNGGKADQCKKLGCTVIFDDGADICCECYNHGLQVFPITHPKEKHQWWEAMGGKTYPTLADAVKTFLHQEGRVSWRECSRTWGVYEYLDNEDYEKTTTGKKTRKWTMAQEYEMAEDEAQSWEDHLQKELHSLLMEHTPGKGSSLVKGHGKGSGKKGSKGKTKSKAKTRDTPALEDMPPEEQMGEGLKKLKRTKELLTQTYSNYEEALEKVKTLKYLTKPALKDEKQLEQLETTLGKVKKLLAKGDKNNLDGIKEALKDAVATLQEAKDEAKELVQISLKTQSKACMLECMEHLQKVVDIYDEEDIVLTIEKWTEVFTLAKGFLDTYSILNQWGEEEERLLFHKVYKFHSFQHLVENSRYLNPKSTWCFSNEDFVGKISCLTFSISPGVAAKRLSAKVAPKYRILLHLLLTRDNFEDTLQEFSFDL</sequence>
<dbReference type="Proteomes" id="UP001152797">
    <property type="component" value="Unassembled WGS sequence"/>
</dbReference>
<name>A0A9P1C016_9DINO</name>
<feature type="region of interest" description="Disordered" evidence="2">
    <location>
        <begin position="345"/>
        <end position="366"/>
    </location>
</feature>
<feature type="region of interest" description="Disordered" evidence="2">
    <location>
        <begin position="579"/>
        <end position="621"/>
    </location>
</feature>
<gene>
    <name evidence="3" type="ORF">C1SCF055_LOCUS9983</name>
</gene>
<dbReference type="EMBL" id="CAMXCT010000699">
    <property type="protein sequence ID" value="CAI3982272.1"/>
    <property type="molecule type" value="Genomic_DNA"/>
</dbReference>
<reference evidence="4" key="2">
    <citation type="submission" date="2024-04" db="EMBL/GenBank/DDBJ databases">
        <authorList>
            <person name="Chen Y."/>
            <person name="Shah S."/>
            <person name="Dougan E. K."/>
            <person name="Thang M."/>
            <person name="Chan C."/>
        </authorList>
    </citation>
    <scope>NUCLEOTIDE SEQUENCE [LARGE SCALE GENOMIC DNA]</scope>
</reference>
<dbReference type="AlphaFoldDB" id="A0A9P1C016"/>
<dbReference type="EMBL" id="CAMXCT020000699">
    <property type="protein sequence ID" value="CAL1135647.1"/>
    <property type="molecule type" value="Genomic_DNA"/>
</dbReference>